<organism evidence="1">
    <name type="scientific">Rhizophagus irregularis (strain DAOM 181602 / DAOM 197198 / MUCL 43194)</name>
    <name type="common">Arbuscular mycorrhizal fungus</name>
    <name type="synonym">Glomus intraradices</name>
    <dbReference type="NCBI Taxonomy" id="747089"/>
    <lineage>
        <taxon>Eukaryota</taxon>
        <taxon>Fungi</taxon>
        <taxon>Fungi incertae sedis</taxon>
        <taxon>Mucoromycota</taxon>
        <taxon>Glomeromycotina</taxon>
        <taxon>Glomeromycetes</taxon>
        <taxon>Glomerales</taxon>
        <taxon>Glomeraceae</taxon>
        <taxon>Rhizophagus</taxon>
    </lineage>
</organism>
<gene>
    <name evidence="1" type="ORF">GLOINDRAFT_33556</name>
</gene>
<proteinExistence type="predicted"/>
<name>U9TKR1_RHIID</name>
<accession>U9TKR1</accession>
<dbReference type="EMBL" id="KI290992">
    <property type="protein sequence ID" value="ESA06898.1"/>
    <property type="molecule type" value="Genomic_DNA"/>
</dbReference>
<reference evidence="1" key="1">
    <citation type="submission" date="2013-07" db="EMBL/GenBank/DDBJ databases">
        <title>The genome of an arbuscular mycorrhizal fungus provides insights into the evolution of the oldest plant symbiosis.</title>
        <authorList>
            <consortium name="DOE Joint Genome Institute"/>
            <person name="Tisserant E."/>
            <person name="Malbreil M."/>
            <person name="Kuo A."/>
            <person name="Kohler A."/>
            <person name="Symeonidi A."/>
            <person name="Balestrini R."/>
            <person name="Charron P."/>
            <person name="Duensing N."/>
            <person name="Frei-dit-Frey N."/>
            <person name="Gianinazzi-Pearson V."/>
            <person name="Gilbert B."/>
            <person name="Handa Y."/>
            <person name="Hijri M."/>
            <person name="Kaul R."/>
            <person name="Kawaguchi M."/>
            <person name="Krajinski F."/>
            <person name="Lammers P."/>
            <person name="Lapierre D."/>
            <person name="Masclaux F.G."/>
            <person name="Murat C."/>
            <person name="Morin E."/>
            <person name="Ndikumana S."/>
            <person name="Pagni M."/>
            <person name="Petitpierre D."/>
            <person name="Requena N."/>
            <person name="Rosikiewicz P."/>
            <person name="Riley R."/>
            <person name="Saito K."/>
            <person name="San Clemente H."/>
            <person name="Shapiro H."/>
            <person name="van Tuinen D."/>
            <person name="Becard G."/>
            <person name="Bonfante P."/>
            <person name="Paszkowski U."/>
            <person name="Shachar-Hill Y."/>
            <person name="Young J.P."/>
            <person name="Sanders I.R."/>
            <person name="Henrissat B."/>
            <person name="Rensing S.A."/>
            <person name="Grigoriev I.V."/>
            <person name="Corradi N."/>
            <person name="Roux C."/>
            <person name="Martin F."/>
        </authorList>
    </citation>
    <scope>NUCLEOTIDE SEQUENCE</scope>
    <source>
        <strain evidence="1">DAOM 197198</strain>
    </source>
</reference>
<protein>
    <submittedName>
        <fullName evidence="1">Uncharacterized protein</fullName>
    </submittedName>
</protein>
<dbReference type="HOGENOM" id="CLU_2942945_0_0_1"/>
<evidence type="ECO:0000313" key="1">
    <source>
        <dbReference type="EMBL" id="ESA06898.1"/>
    </source>
</evidence>
<sequence length="60" mass="7328">MYLNIRKIEFRHEITRKHAERSTYDDNRIKVLADPHNLRTLTLMNNRLWEKSVQAHGLKR</sequence>
<dbReference type="AlphaFoldDB" id="U9TKR1"/>